<dbReference type="PANTHER" id="PTHR36925">
    <property type="entry name" value="COBALT-PRECORRIN-6A REDUCTASE"/>
    <property type="match status" value="1"/>
</dbReference>
<dbReference type="STRING" id="388408.LAX5112_03651"/>
<keyword evidence="2" id="KW-0169">Cobalamin biosynthesis</keyword>
<organism evidence="4 5">
    <name type="scientific">Roseibium alexandrii</name>
    <dbReference type="NCBI Taxonomy" id="388408"/>
    <lineage>
        <taxon>Bacteria</taxon>
        <taxon>Pseudomonadati</taxon>
        <taxon>Pseudomonadota</taxon>
        <taxon>Alphaproteobacteria</taxon>
        <taxon>Hyphomicrobiales</taxon>
        <taxon>Stappiaceae</taxon>
        <taxon>Roseibium</taxon>
    </lineage>
</organism>
<dbReference type="EC" id="1.3.1.54" evidence="4"/>
<keyword evidence="5" id="KW-1185">Reference proteome</keyword>
<dbReference type="InterPro" id="IPR003723">
    <property type="entry name" value="Precorrin-6x_reduct"/>
</dbReference>
<dbReference type="Proteomes" id="UP000053235">
    <property type="component" value="Unassembled WGS sequence"/>
</dbReference>
<evidence type="ECO:0000313" key="5">
    <source>
        <dbReference type="Proteomes" id="UP000053235"/>
    </source>
</evidence>
<evidence type="ECO:0000256" key="1">
    <source>
        <dbReference type="ARBA" id="ARBA00004953"/>
    </source>
</evidence>
<sequence>MTTDQPHILLLAGTFEARVLAKKLEEKFSGVRLTASFAGAVKDLPDLGVPTRIGGFGGIEGLCQHLQTENVSLIIDATHPFAAQMSWNAFHAAERENTAILRLERPAWQQVPNDLWHPVASMGDAADAIPEGAHAFLAVGRKEIATFYRRGDIIGTARMIEPPPVPLPDHWSLVLARPPQSTEEEVELFKEKGITHVVTKNSGGTRAYAKVEAARQMQLPVIMVDRPELPSTDTAATVNGVLDWTDRLMNT</sequence>
<reference evidence="5" key="1">
    <citation type="submission" date="2015-07" db="EMBL/GenBank/DDBJ databases">
        <authorList>
            <person name="Rodrigo-Torres Lidia"/>
            <person name="Arahal R.David."/>
        </authorList>
    </citation>
    <scope>NUCLEOTIDE SEQUENCE [LARGE SCALE GENOMIC DNA]</scope>
    <source>
        <strain evidence="5">CECT 5112</strain>
    </source>
</reference>
<accession>A0A0M7AFB7</accession>
<name>A0A0M7AFB7_9HYPH</name>
<dbReference type="Pfam" id="PF02571">
    <property type="entry name" value="CbiJ"/>
    <property type="match status" value="1"/>
</dbReference>
<proteinExistence type="predicted"/>
<protein>
    <submittedName>
        <fullName evidence="4">Precorrin-6A reductase</fullName>
        <ecNumber evidence="4">1.3.1.54</ecNumber>
    </submittedName>
</protein>
<dbReference type="PANTHER" id="PTHR36925:SF1">
    <property type="entry name" value="COBALT-PRECORRIN-6A REDUCTASE"/>
    <property type="match status" value="1"/>
</dbReference>
<dbReference type="EMBL" id="CXWD01000015">
    <property type="protein sequence ID" value="CTQ73768.1"/>
    <property type="molecule type" value="Genomic_DNA"/>
</dbReference>
<dbReference type="AlphaFoldDB" id="A0A0M7AFB7"/>
<dbReference type="GO" id="GO:0016994">
    <property type="term" value="F:precorrin-6A reductase activity"/>
    <property type="evidence" value="ECO:0007669"/>
    <property type="project" value="UniProtKB-EC"/>
</dbReference>
<dbReference type="NCBIfam" id="NF005968">
    <property type="entry name" value="PRK08057.1-2"/>
    <property type="match status" value="1"/>
</dbReference>
<evidence type="ECO:0000256" key="3">
    <source>
        <dbReference type="ARBA" id="ARBA00023002"/>
    </source>
</evidence>
<comment type="pathway">
    <text evidence="1">Cofactor biosynthesis; adenosylcobalamin biosynthesis.</text>
</comment>
<dbReference type="UniPathway" id="UPA00148"/>
<dbReference type="PROSITE" id="PS51014">
    <property type="entry name" value="COBK_CBIJ"/>
    <property type="match status" value="1"/>
</dbReference>
<evidence type="ECO:0000313" key="4">
    <source>
        <dbReference type="EMBL" id="CTQ73768.1"/>
    </source>
</evidence>
<dbReference type="RefSeq" id="WP_208981422.1">
    <property type="nucleotide sequence ID" value="NZ_CXWD01000015.1"/>
</dbReference>
<dbReference type="GO" id="GO:0009236">
    <property type="term" value="P:cobalamin biosynthetic process"/>
    <property type="evidence" value="ECO:0007669"/>
    <property type="project" value="UniProtKB-UniPathway"/>
</dbReference>
<keyword evidence="3 4" id="KW-0560">Oxidoreductase</keyword>
<gene>
    <name evidence="4" type="primary">cobK</name>
    <name evidence="4" type="ORF">LAX5112_03651</name>
</gene>
<evidence type="ECO:0000256" key="2">
    <source>
        <dbReference type="ARBA" id="ARBA00022573"/>
    </source>
</evidence>